<keyword evidence="4" id="KW-1185">Reference proteome</keyword>
<feature type="domain" description="DUF7918" evidence="2">
    <location>
        <begin position="9"/>
        <end position="234"/>
    </location>
</feature>
<name>W7EC28_BIPV3</name>
<protein>
    <recommendedName>
        <fullName evidence="2">DUF7918 domain-containing protein</fullName>
    </recommendedName>
</protein>
<dbReference type="Pfam" id="PF25534">
    <property type="entry name" value="DUF7918"/>
    <property type="match status" value="1"/>
</dbReference>
<feature type="compositionally biased region" description="Basic and acidic residues" evidence="1">
    <location>
        <begin position="268"/>
        <end position="286"/>
    </location>
</feature>
<sequence>MVTSNKYPGLEVAVHVNDRPIQEYDDDDDENPPSNTVTKYIEAKSGAEFAVITTFKPPFSPPHGVMISLIVDGSPVTSRCCRQDELFGRVFNMHAIHRKIDGEWVMQKLHFSEIDIVKEAHAVAPNPTDVKHALSSKGQITLLLHFVKDIKEIGSDEYWERNVELTPLDEIPEKALKGNALSHQAALTTPESSQSRSGQKLRVYSLAEKEPFAIFHFKYRSLASLKALGIVPRDEAMTVPLEDRPEEELTPDELRELVRRMRQREVQSNLIKKETTNRGSIEHEQITDDEEASAA</sequence>
<dbReference type="PANTHER" id="PTHR36223:SF1">
    <property type="entry name" value="TRANSCRIPTION ELONGATION FACTOR EAF N-TERMINAL DOMAIN-CONTAINING PROTEIN"/>
    <property type="match status" value="1"/>
</dbReference>
<dbReference type="EMBL" id="KI968765">
    <property type="protein sequence ID" value="EUN24559.1"/>
    <property type="molecule type" value="Genomic_DNA"/>
</dbReference>
<gene>
    <name evidence="3" type="ORF">COCVIDRAFT_18086</name>
</gene>
<organism evidence="3 4">
    <name type="scientific">Bipolaris victoriae (strain FI3)</name>
    <name type="common">Victoria blight of oats agent</name>
    <name type="synonym">Cochliobolus victoriae</name>
    <dbReference type="NCBI Taxonomy" id="930091"/>
    <lineage>
        <taxon>Eukaryota</taxon>
        <taxon>Fungi</taxon>
        <taxon>Dikarya</taxon>
        <taxon>Ascomycota</taxon>
        <taxon>Pezizomycotina</taxon>
        <taxon>Dothideomycetes</taxon>
        <taxon>Pleosporomycetidae</taxon>
        <taxon>Pleosporales</taxon>
        <taxon>Pleosporineae</taxon>
        <taxon>Pleosporaceae</taxon>
        <taxon>Bipolaris</taxon>
    </lineage>
</organism>
<proteinExistence type="predicted"/>
<dbReference type="GeneID" id="26252111"/>
<dbReference type="AlphaFoldDB" id="W7EC28"/>
<feature type="region of interest" description="Disordered" evidence="1">
    <location>
        <begin position="268"/>
        <end position="295"/>
    </location>
</feature>
<evidence type="ECO:0000256" key="1">
    <source>
        <dbReference type="SAM" id="MobiDB-lite"/>
    </source>
</evidence>
<dbReference type="InterPro" id="IPR057678">
    <property type="entry name" value="DUF7918"/>
</dbReference>
<dbReference type="RefSeq" id="XP_014554108.1">
    <property type="nucleotide sequence ID" value="XM_014698622.1"/>
</dbReference>
<evidence type="ECO:0000313" key="4">
    <source>
        <dbReference type="Proteomes" id="UP000054337"/>
    </source>
</evidence>
<evidence type="ECO:0000259" key="2">
    <source>
        <dbReference type="Pfam" id="PF25534"/>
    </source>
</evidence>
<dbReference type="PANTHER" id="PTHR36223">
    <property type="entry name" value="BETA-LACTAMASE-TYPE TRANSPEPTIDASE FOLD DOMAIN CONTAINING PROTEIN"/>
    <property type="match status" value="1"/>
</dbReference>
<dbReference type="OrthoDB" id="3364132at2759"/>
<accession>W7EC28</accession>
<evidence type="ECO:0000313" key="3">
    <source>
        <dbReference type="EMBL" id="EUN24559.1"/>
    </source>
</evidence>
<reference evidence="3 4" key="1">
    <citation type="journal article" date="2013" name="PLoS Genet.">
        <title>Comparative genome structure, secondary metabolite, and effector coding capacity across Cochliobolus pathogens.</title>
        <authorList>
            <person name="Condon B.J."/>
            <person name="Leng Y."/>
            <person name="Wu D."/>
            <person name="Bushley K.E."/>
            <person name="Ohm R.A."/>
            <person name="Otillar R."/>
            <person name="Martin J."/>
            <person name="Schackwitz W."/>
            <person name="Grimwood J."/>
            <person name="MohdZainudin N."/>
            <person name="Xue C."/>
            <person name="Wang R."/>
            <person name="Manning V.A."/>
            <person name="Dhillon B."/>
            <person name="Tu Z.J."/>
            <person name="Steffenson B.J."/>
            <person name="Salamov A."/>
            <person name="Sun H."/>
            <person name="Lowry S."/>
            <person name="LaButti K."/>
            <person name="Han J."/>
            <person name="Copeland A."/>
            <person name="Lindquist E."/>
            <person name="Barry K."/>
            <person name="Schmutz J."/>
            <person name="Baker S.E."/>
            <person name="Ciuffetti L.M."/>
            <person name="Grigoriev I.V."/>
            <person name="Zhong S."/>
            <person name="Turgeon B.G."/>
        </authorList>
    </citation>
    <scope>NUCLEOTIDE SEQUENCE [LARGE SCALE GENOMIC DNA]</scope>
    <source>
        <strain evidence="3 4">FI3</strain>
    </source>
</reference>
<dbReference type="Proteomes" id="UP000054337">
    <property type="component" value="Unassembled WGS sequence"/>
</dbReference>
<dbReference type="HOGENOM" id="CLU_070614_1_1_1"/>